<dbReference type="GO" id="GO:0000139">
    <property type="term" value="C:Golgi membrane"/>
    <property type="evidence" value="ECO:0007669"/>
    <property type="project" value="UniProtKB-SubCell"/>
</dbReference>
<evidence type="ECO:0000256" key="11">
    <source>
        <dbReference type="ARBA" id="ARBA00023329"/>
    </source>
</evidence>
<evidence type="ECO:0000256" key="8">
    <source>
        <dbReference type="ARBA" id="ARBA00022927"/>
    </source>
</evidence>
<comment type="subcellular location">
    <subcellularLocation>
        <location evidence="2">Cytoplasmic vesicle</location>
        <location evidence="2">COPI-coated vesicle membrane</location>
        <topology evidence="2">Peripheral membrane protein</topology>
        <orientation evidence="2">Cytoplasmic side</orientation>
    </subcellularLocation>
    <subcellularLocation>
        <location evidence="1">Golgi apparatus membrane</location>
        <topology evidence="1">Peripheral membrane protein</topology>
        <orientation evidence="1">Cytoplasmic side</orientation>
    </subcellularLocation>
</comment>
<evidence type="ECO:0000256" key="9">
    <source>
        <dbReference type="ARBA" id="ARBA00023034"/>
    </source>
</evidence>
<dbReference type="FunFam" id="3.30.310.10:FF:000011">
    <property type="entry name" value="Coatomer subunit gamma"/>
    <property type="match status" value="1"/>
</dbReference>
<feature type="domain" description="Coatomer subunit gamma C-terminal" evidence="13">
    <location>
        <begin position="158"/>
        <end position="273"/>
    </location>
</feature>
<evidence type="ECO:0000256" key="4">
    <source>
        <dbReference type="ARBA" id="ARBA00022448"/>
    </source>
</evidence>
<evidence type="ECO:0000256" key="2">
    <source>
        <dbReference type="ARBA" id="ARBA00004347"/>
    </source>
</evidence>
<dbReference type="AlphaFoldDB" id="I2CPE0"/>
<dbReference type="InterPro" id="IPR013041">
    <property type="entry name" value="Clathrin_app_Ig-like_sf"/>
</dbReference>
<evidence type="ECO:0000259" key="13">
    <source>
        <dbReference type="Pfam" id="PF16381"/>
    </source>
</evidence>
<evidence type="ECO:0000256" key="3">
    <source>
        <dbReference type="ARBA" id="ARBA00010720"/>
    </source>
</evidence>
<keyword evidence="8" id="KW-0653">Protein transport</keyword>
<evidence type="ECO:0000256" key="1">
    <source>
        <dbReference type="ARBA" id="ARBA00004255"/>
    </source>
</evidence>
<dbReference type="InterPro" id="IPR032154">
    <property type="entry name" value="Coatomer_g_Cpla"/>
</dbReference>
<dbReference type="InterPro" id="IPR017106">
    <property type="entry name" value="Coatomer_gsu"/>
</dbReference>
<dbReference type="EMBL" id="JU966277">
    <property type="protein sequence ID" value="AFJ68773.1"/>
    <property type="molecule type" value="mRNA"/>
</dbReference>
<dbReference type="InterPro" id="IPR009028">
    <property type="entry name" value="Coatomer/calthrin_app_sub_C"/>
</dbReference>
<dbReference type="Gene3D" id="2.60.40.1480">
    <property type="entry name" value="Coatomer, gamma subunit, appendage domain"/>
    <property type="match status" value="1"/>
</dbReference>
<accession>I2CPE0</accession>
<keyword evidence="9" id="KW-0333">Golgi apparatus</keyword>
<keyword evidence="10" id="KW-0472">Membrane</keyword>
<dbReference type="GO" id="GO:0006886">
    <property type="term" value="P:intracellular protein transport"/>
    <property type="evidence" value="ECO:0007669"/>
    <property type="project" value="InterPro"/>
</dbReference>
<dbReference type="GO" id="GO:0005793">
    <property type="term" value="C:endoplasmic reticulum-Golgi intermediate compartment"/>
    <property type="evidence" value="ECO:0007669"/>
    <property type="project" value="TreeGrafter"/>
</dbReference>
<sequence length="274" mass="29581">STPADASAALAAIPALAGLGRVFRSTFPPTPLTESETEYVVTCTKHIFEDGQTLVLQFSVVNTIPEQKLLNVRVHAEPQELYSVAGVVPLPALPYGATPGSTYVVLRREADTVISPESLQCRLLFNVVDIDPVSGEIEGEPSGFAEEYPLEALEINTSDYMAKVAPLGDFKKNWEALGPEQEVMEHFQLQFKELQEAIVAVIDYLGMQACDGTAAMGKPGSSTHNLHLSGVFVGNRPVLVRAQLQADQAAGMVLKIAVRSEDLNLSQMVADCIR</sequence>
<dbReference type="GO" id="GO:0006891">
    <property type="term" value="P:intra-Golgi vesicle-mediated transport"/>
    <property type="evidence" value="ECO:0007669"/>
    <property type="project" value="TreeGrafter"/>
</dbReference>
<dbReference type="SUPFAM" id="SSF55711">
    <property type="entry name" value="Subdomain of clathrin and coatomer appendage domain"/>
    <property type="match status" value="1"/>
</dbReference>
<evidence type="ECO:0000259" key="12">
    <source>
        <dbReference type="Pfam" id="PF08752"/>
    </source>
</evidence>
<comment type="similarity">
    <text evidence="3">Belongs to the COPG family.</text>
</comment>
<dbReference type="GO" id="GO:0005783">
    <property type="term" value="C:endoplasmic reticulum"/>
    <property type="evidence" value="ECO:0007669"/>
    <property type="project" value="TreeGrafter"/>
</dbReference>
<keyword evidence="11" id="KW-0968">Cytoplasmic vesicle</keyword>
<evidence type="ECO:0000256" key="10">
    <source>
        <dbReference type="ARBA" id="ARBA00023136"/>
    </source>
</evidence>
<keyword evidence="5" id="KW-0963">Cytoplasm</keyword>
<dbReference type="InterPro" id="IPR037067">
    <property type="entry name" value="Coatomer_gsu_app_sf"/>
</dbReference>
<keyword evidence="4" id="KW-0813">Transport</keyword>
<feature type="domain" description="Coatomer gamma subunit appendage Ig-like subdomain" evidence="12">
    <location>
        <begin position="7"/>
        <end position="156"/>
    </location>
</feature>
<dbReference type="Pfam" id="PF08752">
    <property type="entry name" value="COP-gamma_platf"/>
    <property type="match status" value="1"/>
</dbReference>
<name>I2CPE0_NANGC</name>
<evidence type="ECO:0000256" key="5">
    <source>
        <dbReference type="ARBA" id="ARBA00022490"/>
    </source>
</evidence>
<dbReference type="InterPro" id="IPR013040">
    <property type="entry name" value="Coatomer_gsu_app_Ig-like_dom"/>
</dbReference>
<dbReference type="FunFam" id="2.60.40.1480:FF:000001">
    <property type="entry name" value="Coatomer subunit gamma"/>
    <property type="match status" value="1"/>
</dbReference>
<organism evidence="14">
    <name type="scientific">Nannochloropsis gaditana (strain CCMP526)</name>
    <name type="common">Green microalga</name>
    <name type="synonym">Microchloropsis gaditana</name>
    <dbReference type="NCBI Taxonomy" id="1093141"/>
    <lineage>
        <taxon>Eukaryota</taxon>
        <taxon>Sar</taxon>
        <taxon>Stramenopiles</taxon>
        <taxon>Ochrophyta</taxon>
        <taxon>Eustigmatophyceae</taxon>
        <taxon>Eustigmatales</taxon>
        <taxon>Monodopsidaceae</taxon>
        <taxon>Nannochloropsis</taxon>
    </lineage>
</organism>
<evidence type="ECO:0000256" key="6">
    <source>
        <dbReference type="ARBA" id="ARBA00022737"/>
    </source>
</evidence>
<dbReference type="GO" id="GO:0005198">
    <property type="term" value="F:structural molecule activity"/>
    <property type="evidence" value="ECO:0007669"/>
    <property type="project" value="InterPro"/>
</dbReference>
<dbReference type="InterPro" id="IPR012295">
    <property type="entry name" value="TBP_dom_sf"/>
</dbReference>
<evidence type="ECO:0000256" key="7">
    <source>
        <dbReference type="ARBA" id="ARBA00022892"/>
    </source>
</evidence>
<gene>
    <name evidence="14" type="ORF">NGATSA_3010500</name>
</gene>
<dbReference type="GO" id="GO:0030126">
    <property type="term" value="C:COPI vesicle coat"/>
    <property type="evidence" value="ECO:0007669"/>
    <property type="project" value="InterPro"/>
</dbReference>
<dbReference type="PANTHER" id="PTHR10261">
    <property type="entry name" value="COATOMER SUBUNIT GAMMA"/>
    <property type="match status" value="1"/>
</dbReference>
<evidence type="ECO:0000313" key="14">
    <source>
        <dbReference type="EMBL" id="AFJ68773.1"/>
    </source>
</evidence>
<reference evidence="14" key="2">
    <citation type="journal article" date="2012" name="Nat. Commun.">
        <title>Draft genome sequence and genetic transformation of the oleaginous alga Nannochloropis gaditana.</title>
        <authorList>
            <person name="Radakovits R."/>
            <person name="Jinkerson R.E."/>
            <person name="Fuerstenberg S.I."/>
            <person name="Tae H."/>
            <person name="Settlage R.E."/>
            <person name="Boore J.L."/>
            <person name="Posewitz M.C."/>
        </authorList>
    </citation>
    <scope>NUCLEOTIDE SEQUENCE</scope>
    <source>
        <strain evidence="14">CCMP526</strain>
    </source>
</reference>
<dbReference type="Pfam" id="PF16381">
    <property type="entry name" value="Coatomer_g_Cpla"/>
    <property type="match status" value="1"/>
</dbReference>
<dbReference type="Gene3D" id="3.30.310.10">
    <property type="entry name" value="TATA-Binding Protein"/>
    <property type="match status" value="1"/>
</dbReference>
<dbReference type="SUPFAM" id="SSF49348">
    <property type="entry name" value="Clathrin adaptor appendage domain"/>
    <property type="match status" value="1"/>
</dbReference>
<dbReference type="GO" id="GO:0009306">
    <property type="term" value="P:protein secretion"/>
    <property type="evidence" value="ECO:0007669"/>
    <property type="project" value="TreeGrafter"/>
</dbReference>
<proteinExistence type="evidence at transcript level"/>
<keyword evidence="6" id="KW-0677">Repeat</keyword>
<feature type="non-terminal residue" evidence="14">
    <location>
        <position position="1"/>
    </location>
</feature>
<protein>
    <submittedName>
        <fullName evidence="14">Coatomer protein subunit gamma</fullName>
    </submittedName>
</protein>
<dbReference type="PANTHER" id="PTHR10261:SF0">
    <property type="entry name" value="COATOMER SUBUNIT GAMMA-2"/>
    <property type="match status" value="1"/>
</dbReference>
<dbReference type="GO" id="GO:0006888">
    <property type="term" value="P:endoplasmic reticulum to Golgi vesicle-mediated transport"/>
    <property type="evidence" value="ECO:0007669"/>
    <property type="project" value="TreeGrafter"/>
</dbReference>
<reference evidence="14" key="1">
    <citation type="journal article" date="2012" name="Bioengineered">
        <title>Additional insights into the genome of the oleaginous model alga Nannochloropsis gaditana.</title>
        <authorList>
            <person name="Jinkerson R.E."/>
            <person name="Radakovits R."/>
            <person name="Posewitz M.C."/>
        </authorList>
    </citation>
    <scope>NUCLEOTIDE SEQUENCE</scope>
    <source>
        <strain evidence="14">CCMP526</strain>
    </source>
</reference>
<keyword evidence="7" id="KW-0931">ER-Golgi transport</keyword>